<proteinExistence type="predicted"/>
<name>A0A8H3ZPT2_9PEZI</name>
<dbReference type="AlphaFoldDB" id="A0A8H3ZPT2"/>
<dbReference type="EMBL" id="WOWK01000097">
    <property type="protein sequence ID" value="KAF0319330.1"/>
    <property type="molecule type" value="Genomic_DNA"/>
</dbReference>
<evidence type="ECO:0000313" key="2">
    <source>
        <dbReference type="Proteomes" id="UP000434172"/>
    </source>
</evidence>
<sequence length="403" mass="46238">MGSGISTDASMMLPDSAVFPAVGTMELSPDTHALYIRATEDASALSFNEKRQVMGDAPIKDEDNEESVKLFGRSIQKLIQKAHDAPYELTLEECEFIEKTMETPPRNAFDRLTPEHEKLEEDARGKVKETVDQQESFTEFLGVMTATQRAKQLRLSRQIKREWGVEADMRTRLEAAKDLQRPTWLQEMVDANMEDWGFIIFRTGHVGDFYDETKSQKEKDDIAWARFEEAYYTVATHGLKYQWANLGGDELSDAHNSLFIAVPEQPTPTMADMRHIFRQIRNNEQIPSGIRKDCFLVADMSTVPYEWLLEEPMSYTDIYIRQFAGTHSMDVQAVDPDAEETVSSDGGFAGEINVPLTRVYDWLYYSLFAKSDSWDQRHHTTTTQTWTQDLWGDDEVPPSHPKY</sequence>
<reference evidence="1 2" key="1">
    <citation type="submission" date="2019-12" db="EMBL/GenBank/DDBJ databases">
        <title>A genome sequence resource for the geographically widespread anthracnose pathogen Colletotrichum asianum.</title>
        <authorList>
            <person name="Meng Y."/>
        </authorList>
    </citation>
    <scope>NUCLEOTIDE SEQUENCE [LARGE SCALE GENOMIC DNA]</scope>
    <source>
        <strain evidence="1 2">ICMP 18580</strain>
    </source>
</reference>
<gene>
    <name evidence="1" type="ORF">GQ607_013435</name>
</gene>
<protein>
    <submittedName>
        <fullName evidence="1">Uncharacterized protein</fullName>
    </submittedName>
</protein>
<evidence type="ECO:0000313" key="1">
    <source>
        <dbReference type="EMBL" id="KAF0319330.1"/>
    </source>
</evidence>
<dbReference type="Proteomes" id="UP000434172">
    <property type="component" value="Unassembled WGS sequence"/>
</dbReference>
<organism evidence="1 2">
    <name type="scientific">Colletotrichum asianum</name>
    <dbReference type="NCBI Taxonomy" id="702518"/>
    <lineage>
        <taxon>Eukaryota</taxon>
        <taxon>Fungi</taxon>
        <taxon>Dikarya</taxon>
        <taxon>Ascomycota</taxon>
        <taxon>Pezizomycotina</taxon>
        <taxon>Sordariomycetes</taxon>
        <taxon>Hypocreomycetidae</taxon>
        <taxon>Glomerellales</taxon>
        <taxon>Glomerellaceae</taxon>
        <taxon>Colletotrichum</taxon>
        <taxon>Colletotrichum gloeosporioides species complex</taxon>
    </lineage>
</organism>
<comment type="caution">
    <text evidence="1">The sequence shown here is derived from an EMBL/GenBank/DDBJ whole genome shotgun (WGS) entry which is preliminary data.</text>
</comment>
<keyword evidence="2" id="KW-1185">Reference proteome</keyword>
<accession>A0A8H3ZPT2</accession>
<dbReference type="OrthoDB" id="4424523at2759"/>